<keyword evidence="4" id="KW-1185">Reference proteome</keyword>
<name>A0A4E0RNN3_FASHE</name>
<comment type="caution">
    <text evidence="3">The sequence shown here is derived from an EMBL/GenBank/DDBJ whole genome shotgun (WGS) entry which is preliminary data.</text>
</comment>
<evidence type="ECO:0000313" key="3">
    <source>
        <dbReference type="EMBL" id="THD22277.1"/>
    </source>
</evidence>
<reference evidence="3" key="1">
    <citation type="submission" date="2019-03" db="EMBL/GenBank/DDBJ databases">
        <title>Improved annotation for the trematode Fasciola hepatica.</title>
        <authorList>
            <person name="Choi Y.-J."/>
            <person name="Martin J."/>
            <person name="Mitreva M."/>
        </authorList>
    </citation>
    <scope>NUCLEOTIDE SEQUENCE [LARGE SCALE GENOMIC DNA]</scope>
</reference>
<dbReference type="AlphaFoldDB" id="A0A4E0RNN3"/>
<keyword evidence="2" id="KW-0472">Membrane</keyword>
<accession>A0A4E0RNN3</accession>
<keyword evidence="2" id="KW-0812">Transmembrane</keyword>
<feature type="compositionally biased region" description="Basic residues" evidence="1">
    <location>
        <begin position="30"/>
        <end position="50"/>
    </location>
</feature>
<sequence>MRIGILCACPDMKQLRQNAICRFSHSFSQKTRKKPKLRRRRASRERKTKRQNPGWSPCEVSISTNCWILAEVQKHSLGPKQGVRKSKRFWLVSVCTFIYQIAFKSQYYIFANCGLRVIEVYCHTMM</sequence>
<feature type="region of interest" description="Disordered" evidence="1">
    <location>
        <begin position="27"/>
        <end position="56"/>
    </location>
</feature>
<proteinExistence type="predicted"/>
<feature type="transmembrane region" description="Helical" evidence="2">
    <location>
        <begin position="89"/>
        <end position="110"/>
    </location>
</feature>
<organism evidence="3 4">
    <name type="scientific">Fasciola hepatica</name>
    <name type="common">Liver fluke</name>
    <dbReference type="NCBI Taxonomy" id="6192"/>
    <lineage>
        <taxon>Eukaryota</taxon>
        <taxon>Metazoa</taxon>
        <taxon>Spiralia</taxon>
        <taxon>Lophotrochozoa</taxon>
        <taxon>Platyhelminthes</taxon>
        <taxon>Trematoda</taxon>
        <taxon>Digenea</taxon>
        <taxon>Plagiorchiida</taxon>
        <taxon>Echinostomata</taxon>
        <taxon>Echinostomatoidea</taxon>
        <taxon>Fasciolidae</taxon>
        <taxon>Fasciola</taxon>
    </lineage>
</organism>
<evidence type="ECO:0000256" key="1">
    <source>
        <dbReference type="SAM" id="MobiDB-lite"/>
    </source>
</evidence>
<keyword evidence="2" id="KW-1133">Transmembrane helix</keyword>
<dbReference type="EMBL" id="JXXN02002872">
    <property type="protein sequence ID" value="THD22277.1"/>
    <property type="molecule type" value="Genomic_DNA"/>
</dbReference>
<dbReference type="Proteomes" id="UP000230066">
    <property type="component" value="Unassembled WGS sequence"/>
</dbReference>
<evidence type="ECO:0000256" key="2">
    <source>
        <dbReference type="SAM" id="Phobius"/>
    </source>
</evidence>
<gene>
    <name evidence="3" type="ORF">D915_006837</name>
</gene>
<protein>
    <submittedName>
        <fullName evidence="3">Uncharacterized protein</fullName>
    </submittedName>
</protein>
<evidence type="ECO:0000313" key="4">
    <source>
        <dbReference type="Proteomes" id="UP000230066"/>
    </source>
</evidence>